<dbReference type="InterPro" id="IPR039421">
    <property type="entry name" value="Type_1_exporter"/>
</dbReference>
<dbReference type="GO" id="GO:0006508">
    <property type="term" value="P:proteolysis"/>
    <property type="evidence" value="ECO:0007669"/>
    <property type="project" value="InterPro"/>
</dbReference>
<dbReference type="SUPFAM" id="SSF90123">
    <property type="entry name" value="ABC transporter transmembrane region"/>
    <property type="match status" value="1"/>
</dbReference>
<dbReference type="PANTHER" id="PTHR24221:SF654">
    <property type="entry name" value="ATP-BINDING CASSETTE SUB-FAMILY B MEMBER 6"/>
    <property type="match status" value="1"/>
</dbReference>
<dbReference type="CDD" id="cd02418">
    <property type="entry name" value="Peptidase_C39B"/>
    <property type="match status" value="1"/>
</dbReference>
<dbReference type="Pfam" id="PF00005">
    <property type="entry name" value="ABC_tran"/>
    <property type="match status" value="1"/>
</dbReference>
<evidence type="ECO:0000259" key="12">
    <source>
        <dbReference type="PROSITE" id="PS50893"/>
    </source>
</evidence>
<evidence type="ECO:0000259" key="14">
    <source>
        <dbReference type="PROSITE" id="PS50990"/>
    </source>
</evidence>
<keyword evidence="8 11" id="KW-1133">Transmembrane helix</keyword>
<dbReference type="GO" id="GO:0016887">
    <property type="term" value="F:ATP hydrolysis activity"/>
    <property type="evidence" value="ECO:0007669"/>
    <property type="project" value="InterPro"/>
</dbReference>
<dbReference type="MEROPS" id="C39.001"/>
<dbReference type="PROSITE" id="PS50990">
    <property type="entry name" value="PEPTIDASE_C39"/>
    <property type="match status" value="1"/>
</dbReference>
<keyword evidence="3" id="KW-1003">Cell membrane</keyword>
<feature type="domain" description="ABC transporter" evidence="12">
    <location>
        <begin position="491"/>
        <end position="726"/>
    </location>
</feature>
<evidence type="ECO:0000256" key="9">
    <source>
        <dbReference type="ARBA" id="ARBA00023136"/>
    </source>
</evidence>
<evidence type="ECO:0000256" key="8">
    <source>
        <dbReference type="ARBA" id="ARBA00022989"/>
    </source>
</evidence>
<evidence type="ECO:0000256" key="3">
    <source>
        <dbReference type="ARBA" id="ARBA00022475"/>
    </source>
</evidence>
<comment type="caution">
    <text evidence="15">The sequence shown here is derived from an EMBL/GenBank/DDBJ whole genome shotgun (WGS) entry which is preliminary data.</text>
</comment>
<dbReference type="InterPro" id="IPR003593">
    <property type="entry name" value="AAA+_ATPase"/>
</dbReference>
<name>A0A0C2A6X2_9BACT</name>
<dbReference type="Gene3D" id="3.40.50.300">
    <property type="entry name" value="P-loop containing nucleotide triphosphate hydrolases"/>
    <property type="match status" value="1"/>
</dbReference>
<evidence type="ECO:0000256" key="6">
    <source>
        <dbReference type="ARBA" id="ARBA00022840"/>
    </source>
</evidence>
<keyword evidence="6 15" id="KW-0067">ATP-binding</keyword>
<feature type="transmembrane region" description="Helical" evidence="11">
    <location>
        <begin position="174"/>
        <end position="195"/>
    </location>
</feature>
<evidence type="ECO:0000259" key="13">
    <source>
        <dbReference type="PROSITE" id="PS50929"/>
    </source>
</evidence>
<dbReference type="InterPro" id="IPR003439">
    <property type="entry name" value="ABC_transporter-like_ATP-bd"/>
</dbReference>
<dbReference type="GO" id="GO:0140359">
    <property type="term" value="F:ABC-type transporter activity"/>
    <property type="evidence" value="ECO:0007669"/>
    <property type="project" value="InterPro"/>
</dbReference>
<dbReference type="GO" id="GO:0043213">
    <property type="term" value="P:bacteriocin transport"/>
    <property type="evidence" value="ECO:0007669"/>
    <property type="project" value="UniProtKB-KW"/>
</dbReference>
<dbReference type="GO" id="GO:0034040">
    <property type="term" value="F:ATPase-coupled lipid transmembrane transporter activity"/>
    <property type="evidence" value="ECO:0007669"/>
    <property type="project" value="TreeGrafter"/>
</dbReference>
<dbReference type="InterPro" id="IPR011527">
    <property type="entry name" value="ABC1_TM_dom"/>
</dbReference>
<keyword evidence="2" id="KW-0813">Transport</keyword>
<feature type="transmembrane region" description="Helical" evidence="11">
    <location>
        <begin position="210"/>
        <end position="229"/>
    </location>
</feature>
<evidence type="ECO:0000313" key="16">
    <source>
        <dbReference type="Proteomes" id="UP000031599"/>
    </source>
</evidence>
<dbReference type="PROSITE" id="PS50929">
    <property type="entry name" value="ABC_TM1F"/>
    <property type="match status" value="1"/>
</dbReference>
<dbReference type="InterPro" id="IPR017871">
    <property type="entry name" value="ABC_transporter-like_CS"/>
</dbReference>
<dbReference type="GO" id="GO:0015031">
    <property type="term" value="P:protein transport"/>
    <property type="evidence" value="ECO:0007669"/>
    <property type="project" value="UniProtKB-KW"/>
</dbReference>
<accession>A0A0C2A6X2</accession>
<keyword evidence="9 11" id="KW-0472">Membrane</keyword>
<dbReference type="CDD" id="cd18571">
    <property type="entry name" value="ABC_6TM_peptidase_like"/>
    <property type="match status" value="1"/>
</dbReference>
<dbReference type="Gene3D" id="1.20.1560.10">
    <property type="entry name" value="ABC transporter type 1, transmembrane domain"/>
    <property type="match status" value="1"/>
</dbReference>
<protein>
    <submittedName>
        <fullName evidence="15">ABC transporter ATP-binding protein</fullName>
    </submittedName>
</protein>
<reference evidence="15 16" key="1">
    <citation type="submission" date="2014-12" db="EMBL/GenBank/DDBJ databases">
        <title>Genome assembly of Enhygromyxa salina DSM 15201.</title>
        <authorList>
            <person name="Sharma G."/>
            <person name="Subramanian S."/>
        </authorList>
    </citation>
    <scope>NUCLEOTIDE SEQUENCE [LARGE SCALE GENOMIC DNA]</scope>
    <source>
        <strain evidence="15 16">DSM 15201</strain>
    </source>
</reference>
<dbReference type="GO" id="GO:0008233">
    <property type="term" value="F:peptidase activity"/>
    <property type="evidence" value="ECO:0007669"/>
    <property type="project" value="InterPro"/>
</dbReference>
<organism evidence="15 16">
    <name type="scientific">Enhygromyxa salina</name>
    <dbReference type="NCBI Taxonomy" id="215803"/>
    <lineage>
        <taxon>Bacteria</taxon>
        <taxon>Pseudomonadati</taxon>
        <taxon>Myxococcota</taxon>
        <taxon>Polyangia</taxon>
        <taxon>Nannocystales</taxon>
        <taxon>Nannocystaceae</taxon>
        <taxon>Enhygromyxa</taxon>
    </lineage>
</organism>
<dbReference type="Gene3D" id="3.90.70.10">
    <property type="entry name" value="Cysteine proteinases"/>
    <property type="match status" value="1"/>
</dbReference>
<evidence type="ECO:0000256" key="11">
    <source>
        <dbReference type="SAM" id="Phobius"/>
    </source>
</evidence>
<dbReference type="GO" id="GO:0005524">
    <property type="term" value="F:ATP binding"/>
    <property type="evidence" value="ECO:0007669"/>
    <property type="project" value="UniProtKB-KW"/>
</dbReference>
<dbReference type="Pfam" id="PF00664">
    <property type="entry name" value="ABC_membrane"/>
    <property type="match status" value="1"/>
</dbReference>
<evidence type="ECO:0000256" key="2">
    <source>
        <dbReference type="ARBA" id="ARBA00022448"/>
    </source>
</evidence>
<keyword evidence="4 11" id="KW-0812">Transmembrane</keyword>
<feature type="domain" description="Peptidase C39" evidence="14">
    <location>
        <begin position="17"/>
        <end position="137"/>
    </location>
</feature>
<dbReference type="SMART" id="SM00382">
    <property type="entry name" value="AAA"/>
    <property type="match status" value="1"/>
</dbReference>
<evidence type="ECO:0000313" key="15">
    <source>
        <dbReference type="EMBL" id="KIG19148.1"/>
    </source>
</evidence>
<gene>
    <name evidence="15" type="ORF">DB30_04613</name>
</gene>
<dbReference type="InterPro" id="IPR027417">
    <property type="entry name" value="P-loop_NTPase"/>
</dbReference>
<comment type="subcellular location">
    <subcellularLocation>
        <location evidence="1">Cell membrane</location>
        <topology evidence="1">Multi-pass membrane protein</topology>
    </subcellularLocation>
</comment>
<feature type="transmembrane region" description="Helical" evidence="11">
    <location>
        <begin position="315"/>
        <end position="334"/>
    </location>
</feature>
<dbReference type="FunFam" id="3.40.50.300:FF:000299">
    <property type="entry name" value="ABC transporter ATP-binding protein/permease"/>
    <property type="match status" value="1"/>
</dbReference>
<evidence type="ECO:0000256" key="7">
    <source>
        <dbReference type="ARBA" id="ARBA00022927"/>
    </source>
</evidence>
<evidence type="ECO:0000256" key="4">
    <source>
        <dbReference type="ARBA" id="ARBA00022692"/>
    </source>
</evidence>
<dbReference type="Proteomes" id="UP000031599">
    <property type="component" value="Unassembled WGS sequence"/>
</dbReference>
<dbReference type="GO" id="GO:0005886">
    <property type="term" value="C:plasma membrane"/>
    <property type="evidence" value="ECO:0007669"/>
    <property type="project" value="UniProtKB-SubCell"/>
</dbReference>
<keyword evidence="10" id="KW-0080">Bacteriocin transport</keyword>
<feature type="transmembrane region" description="Helical" evidence="11">
    <location>
        <begin position="236"/>
        <end position="257"/>
    </location>
</feature>
<feature type="domain" description="ABC transmembrane type-1" evidence="13">
    <location>
        <begin position="178"/>
        <end position="457"/>
    </location>
</feature>
<keyword evidence="7" id="KW-0653">Protein transport</keyword>
<keyword evidence="5" id="KW-0547">Nucleotide-binding</keyword>
<dbReference type="EMBL" id="JMCC02000004">
    <property type="protein sequence ID" value="KIG19148.1"/>
    <property type="molecule type" value="Genomic_DNA"/>
</dbReference>
<evidence type="ECO:0000256" key="1">
    <source>
        <dbReference type="ARBA" id="ARBA00004651"/>
    </source>
</evidence>
<dbReference type="InterPro" id="IPR005074">
    <property type="entry name" value="Peptidase_C39"/>
</dbReference>
<dbReference type="SUPFAM" id="SSF52540">
    <property type="entry name" value="P-loop containing nucleoside triphosphate hydrolases"/>
    <property type="match status" value="1"/>
</dbReference>
<dbReference type="PROSITE" id="PS50893">
    <property type="entry name" value="ABC_TRANSPORTER_2"/>
    <property type="match status" value="1"/>
</dbReference>
<proteinExistence type="predicted"/>
<dbReference type="AlphaFoldDB" id="A0A0C2A6X2"/>
<evidence type="ECO:0000256" key="5">
    <source>
        <dbReference type="ARBA" id="ARBA00022741"/>
    </source>
</evidence>
<sequence>MVDRTPSFRSSFRAMRQHDAMDCGPTCLRMIARHYGCDWSLGTLRERCDIARDGVSLDGVAAAAESIGLRSLAVMASYDQLASALPLPCILHWNQNHFVVVVAADERRVRVADPAAGLVILSREEVLRRWTAGEGQGVALVLEPTPAFFTHEGEQHATRGFASRWPYFRPYRRLIVQLMLGMSVASLLGLVFPFLTQALVDVGIGTRDIGFVYAVLLAQLMLFAGRTAIEMIRAWILLHVGQRVFIAMLTGFLAQLLRLPMSFFDTRTLGDVLQRVADHDRVETFLTAGPLEILFSFVNVAVLSVVIAIYSPTVLAVFLIGTALAAGWIVALMGRRQRLDQEHFEHRTASQNALVELVEGISELKLNDCERRKRWDWERIQVRLFRVNKRRLALEQVQSAGSMAINETKNIFITFIAAREVIAGEMTLGMMLALSWVVGQVARPLERMLAFVSAAQDAKFSIDRLDEIHEFPAEQPADRPALRELGSARSLVAEGVSFRYPGSSRWVLHDVDLEIPAGKTTALVGASGSGKTTLLKLLLGFYTVEEGQLTVGSLALDNLDRGFWRRQCGVVMQDGHIFADTIAGNVAVGFEVVDVPRLLDALETANLREFVESLPLAWKTRIGSDGVGLSQGQRQRILIARAVYADPEFLFFDEATSALDATNERQIMDRLREFQRGRTSLVIAHRLSTVRDADQIIVLDRGKVVERGTHEQLTALAGTYYQLVKNQLELGS</sequence>
<dbReference type="PROSITE" id="PS00211">
    <property type="entry name" value="ABC_TRANSPORTER_1"/>
    <property type="match status" value="1"/>
</dbReference>
<dbReference type="InterPro" id="IPR036640">
    <property type="entry name" value="ABC1_TM_sf"/>
</dbReference>
<feature type="transmembrane region" description="Helical" evidence="11">
    <location>
        <begin position="293"/>
        <end position="310"/>
    </location>
</feature>
<evidence type="ECO:0000256" key="10">
    <source>
        <dbReference type="ARBA" id="ARBA00043264"/>
    </source>
</evidence>
<dbReference type="Pfam" id="PF03412">
    <property type="entry name" value="Peptidase_C39"/>
    <property type="match status" value="1"/>
</dbReference>
<dbReference type="PANTHER" id="PTHR24221">
    <property type="entry name" value="ATP-BINDING CASSETTE SUB-FAMILY B"/>
    <property type="match status" value="1"/>
</dbReference>